<protein>
    <recommendedName>
        <fullName evidence="3">F-box domain-containing protein</fullName>
    </recommendedName>
</protein>
<organism evidence="1 2">
    <name type="scientific">Zymoseptoria tritici ST99CH_1E4</name>
    <dbReference type="NCBI Taxonomy" id="1276532"/>
    <lineage>
        <taxon>Eukaryota</taxon>
        <taxon>Fungi</taxon>
        <taxon>Dikarya</taxon>
        <taxon>Ascomycota</taxon>
        <taxon>Pezizomycotina</taxon>
        <taxon>Dothideomycetes</taxon>
        <taxon>Dothideomycetidae</taxon>
        <taxon>Mycosphaerellales</taxon>
        <taxon>Mycosphaerellaceae</taxon>
        <taxon>Zymoseptoria</taxon>
    </lineage>
</organism>
<sequence length="553" mass="62774">MPLKAHIPDELLSHIFSFLQPPRPEVLGRARYEHIEWALPDDLPAVNRYSATSEKQYLPQLKTDDAQHKLGLSTLSSCMRACPIAGLQAFIRTLLRRPDLARMVKFITIGCWHMDMLDRLYRWWKSTIRKVGPGQKLLQALPRKAEAGHEDAQVALLLFLCGNVQAIDLSAPALFHMSVVKCLFKDIAQERSDAVLCGEDQGISPTPTANLSLRILRALNPRTSDTSLSVSVSAYDVLLQLPTITRLTLHRMSCQQDVVSPPMPQLQELCLWRCDLDADFCNSLKTCKALRTLEIIWPGMSVDHMQNMCPMSTIIDYKFIGDVICQSFPLLEKLVLEPREAYFGETCRQLRSLDLSSMARLQELAVEACALWGEHAIDSRLPSDIEAPLPGLQDVLPPSIRKLSVLVHRRCDRPRSEVEEVEEIKLQRNQMLILNGALRYLVDAPFSLRSVHLDMPSQEVHEGFDRLDEFFDELGFTRSVVNADPEVQRASPVVGTSTPKDQRVKLRDTFSMWLPGTDRWPTVVIKRLEDAKTEADLARWRAVLDEKVEEARR</sequence>
<name>A0A2H1H4Q8_ZYMTR</name>
<dbReference type="SUPFAM" id="SSF52047">
    <property type="entry name" value="RNI-like"/>
    <property type="match status" value="1"/>
</dbReference>
<proteinExistence type="predicted"/>
<evidence type="ECO:0000313" key="1">
    <source>
        <dbReference type="EMBL" id="SMR60821.1"/>
    </source>
</evidence>
<dbReference type="InterPro" id="IPR032675">
    <property type="entry name" value="LRR_dom_sf"/>
</dbReference>
<dbReference type="EMBL" id="LT854264">
    <property type="protein sequence ID" value="SMR60821.1"/>
    <property type="molecule type" value="Genomic_DNA"/>
</dbReference>
<accession>A0A2H1H4Q8</accession>
<dbReference type="Proteomes" id="UP000245764">
    <property type="component" value="Chromosome 12"/>
</dbReference>
<reference evidence="2" key="1">
    <citation type="submission" date="2017-05" db="EMBL/GenBank/DDBJ databases">
        <authorList>
            <person name="Song R."/>
            <person name="Chenine A.L."/>
            <person name="Ruprecht R.M."/>
        </authorList>
    </citation>
    <scope>NUCLEOTIDE SEQUENCE [LARGE SCALE GENOMIC DNA]</scope>
</reference>
<evidence type="ECO:0000313" key="2">
    <source>
        <dbReference type="Proteomes" id="UP000245764"/>
    </source>
</evidence>
<gene>
    <name evidence="1" type="ORF">ZT1E4_G10786</name>
</gene>
<dbReference type="AlphaFoldDB" id="A0A2H1H4Q8"/>
<evidence type="ECO:0008006" key="3">
    <source>
        <dbReference type="Google" id="ProtNLM"/>
    </source>
</evidence>
<dbReference type="Gene3D" id="3.80.10.10">
    <property type="entry name" value="Ribonuclease Inhibitor"/>
    <property type="match status" value="1"/>
</dbReference>